<feature type="chain" id="PRO_5045297400" evidence="2">
    <location>
        <begin position="23"/>
        <end position="356"/>
    </location>
</feature>
<feature type="region of interest" description="Disordered" evidence="1">
    <location>
        <begin position="22"/>
        <end position="62"/>
    </location>
</feature>
<evidence type="ECO:0000259" key="4">
    <source>
        <dbReference type="Pfam" id="PF17479"/>
    </source>
</evidence>
<dbReference type="Proteomes" id="UP001595387">
    <property type="component" value="Unassembled WGS sequence"/>
</dbReference>
<name>A0ABV7A9T7_9BACI</name>
<feature type="domain" description="DUF3048" evidence="3">
    <location>
        <begin position="59"/>
        <end position="201"/>
    </location>
</feature>
<evidence type="ECO:0000313" key="6">
    <source>
        <dbReference type="Proteomes" id="UP001595387"/>
    </source>
</evidence>
<reference evidence="6" key="1">
    <citation type="journal article" date="2019" name="Int. J. Syst. Evol. Microbiol.">
        <title>The Global Catalogue of Microorganisms (GCM) 10K type strain sequencing project: providing services to taxonomists for standard genome sequencing and annotation.</title>
        <authorList>
            <consortium name="The Broad Institute Genomics Platform"/>
            <consortium name="The Broad Institute Genome Sequencing Center for Infectious Disease"/>
            <person name="Wu L."/>
            <person name="Ma J."/>
        </authorList>
    </citation>
    <scope>NUCLEOTIDE SEQUENCE [LARGE SCALE GENOMIC DNA]</scope>
    <source>
        <strain evidence="6">KCTC 13193</strain>
    </source>
</reference>
<dbReference type="InterPro" id="IPR023158">
    <property type="entry name" value="YerB-like_sf"/>
</dbReference>
<dbReference type="EMBL" id="JBHRRZ010000037">
    <property type="protein sequence ID" value="MFC2949505.1"/>
    <property type="molecule type" value="Genomic_DNA"/>
</dbReference>
<proteinExistence type="predicted"/>
<dbReference type="InterPro" id="IPR021416">
    <property type="entry name" value="DUF3048_N"/>
</dbReference>
<gene>
    <name evidence="5" type="ORF">ACFODW_14380</name>
</gene>
<evidence type="ECO:0000259" key="3">
    <source>
        <dbReference type="Pfam" id="PF11258"/>
    </source>
</evidence>
<evidence type="ECO:0000256" key="2">
    <source>
        <dbReference type="SAM" id="SignalP"/>
    </source>
</evidence>
<dbReference type="SUPFAM" id="SSF159774">
    <property type="entry name" value="YerB-like"/>
    <property type="match status" value="1"/>
</dbReference>
<keyword evidence="2" id="KW-0732">Signal</keyword>
<accession>A0ABV7A9T7</accession>
<dbReference type="Gene3D" id="3.50.90.10">
    <property type="entry name" value="YerB-like"/>
    <property type="match status" value="1"/>
</dbReference>
<protein>
    <submittedName>
        <fullName evidence="5">DUF3048 domain-containing protein</fullName>
    </submittedName>
</protein>
<evidence type="ECO:0000256" key="1">
    <source>
        <dbReference type="SAM" id="MobiDB-lite"/>
    </source>
</evidence>
<feature type="compositionally biased region" description="Basic and acidic residues" evidence="1">
    <location>
        <begin position="44"/>
        <end position="55"/>
    </location>
</feature>
<feature type="domain" description="DUF3048" evidence="4">
    <location>
        <begin position="231"/>
        <end position="339"/>
    </location>
</feature>
<comment type="caution">
    <text evidence="5">The sequence shown here is derived from an EMBL/GenBank/DDBJ whole genome shotgun (WGS) entry which is preliminary data.</text>
</comment>
<dbReference type="PROSITE" id="PS51257">
    <property type="entry name" value="PROKAR_LIPOPROTEIN"/>
    <property type="match status" value="1"/>
</dbReference>
<organism evidence="5 6">
    <name type="scientific">Virgibacillus sediminis</name>
    <dbReference type="NCBI Taxonomy" id="202260"/>
    <lineage>
        <taxon>Bacteria</taxon>
        <taxon>Bacillati</taxon>
        <taxon>Bacillota</taxon>
        <taxon>Bacilli</taxon>
        <taxon>Bacillales</taxon>
        <taxon>Bacillaceae</taxon>
        <taxon>Virgibacillus</taxon>
    </lineage>
</organism>
<keyword evidence="6" id="KW-1185">Reference proteome</keyword>
<evidence type="ECO:0000313" key="5">
    <source>
        <dbReference type="EMBL" id="MFC2949505.1"/>
    </source>
</evidence>
<dbReference type="RefSeq" id="WP_390307475.1">
    <property type="nucleotide sequence ID" value="NZ_JBHRRZ010000037.1"/>
</dbReference>
<feature type="signal peptide" evidence="2">
    <location>
        <begin position="1"/>
        <end position="22"/>
    </location>
</feature>
<dbReference type="InterPro" id="IPR035328">
    <property type="entry name" value="DUF3048_C"/>
</dbReference>
<sequence length="356" mass="39736">MRKYLYVLIAAGLLLGACSEEAGGAQEDAEKEQSKQSEPPAGEEEGKGEEKEYSDKYPLTGLGTNRETDHRMVAVMINNHSKARPQSGLTDADMVFEILAEGNITRLLAIYQSELPEKIGPVRSAREYYFELAESYGALYVYHGAAGFINEMIASRGIEHLDGAMYDDNGTLFTRENFRQAPHNSYLLTEGVRPAAERKGYDMQAEYDPLPFLTDQELVKLGGEDVSYAEITYGTNPMEIVEFYYDESTEAYKRYNDREQTVELESGEPVEVENVFIVEASHQIIDDQGRRAVDLTSGGVAYLLQKGRMQQVQWENRNGRIIPVLDGSPLAFVPGNTWINVVPANPGISESVHLSH</sequence>
<dbReference type="Pfam" id="PF11258">
    <property type="entry name" value="DUF3048"/>
    <property type="match status" value="1"/>
</dbReference>
<dbReference type="Pfam" id="PF17479">
    <property type="entry name" value="DUF3048_C"/>
    <property type="match status" value="1"/>
</dbReference>